<feature type="compositionally biased region" description="Basic and acidic residues" evidence="1">
    <location>
        <begin position="83"/>
        <end position="93"/>
    </location>
</feature>
<feature type="region of interest" description="Disordered" evidence="1">
    <location>
        <begin position="70"/>
        <end position="93"/>
    </location>
</feature>
<accession>A0A0A9AQ04</accession>
<dbReference type="AlphaFoldDB" id="A0A0A9AQ04"/>
<evidence type="ECO:0000256" key="1">
    <source>
        <dbReference type="SAM" id="MobiDB-lite"/>
    </source>
</evidence>
<reference evidence="2" key="2">
    <citation type="journal article" date="2015" name="Data Brief">
        <title>Shoot transcriptome of the giant reed, Arundo donax.</title>
        <authorList>
            <person name="Barrero R.A."/>
            <person name="Guerrero F.D."/>
            <person name="Moolhuijzen P."/>
            <person name="Goolsby J.A."/>
            <person name="Tidwell J."/>
            <person name="Bellgard S.E."/>
            <person name="Bellgard M.I."/>
        </authorList>
    </citation>
    <scope>NUCLEOTIDE SEQUENCE</scope>
    <source>
        <tissue evidence="2">Shoot tissue taken approximately 20 cm above the soil surface</tissue>
    </source>
</reference>
<organism evidence="2">
    <name type="scientific">Arundo donax</name>
    <name type="common">Giant reed</name>
    <name type="synonym">Donax arundinaceus</name>
    <dbReference type="NCBI Taxonomy" id="35708"/>
    <lineage>
        <taxon>Eukaryota</taxon>
        <taxon>Viridiplantae</taxon>
        <taxon>Streptophyta</taxon>
        <taxon>Embryophyta</taxon>
        <taxon>Tracheophyta</taxon>
        <taxon>Spermatophyta</taxon>
        <taxon>Magnoliopsida</taxon>
        <taxon>Liliopsida</taxon>
        <taxon>Poales</taxon>
        <taxon>Poaceae</taxon>
        <taxon>PACMAD clade</taxon>
        <taxon>Arundinoideae</taxon>
        <taxon>Arundineae</taxon>
        <taxon>Arundo</taxon>
    </lineage>
</organism>
<proteinExistence type="predicted"/>
<name>A0A0A9AQ04_ARUDO</name>
<sequence>MEERRGGRAPRSSCMCHMSQDARTHVAALLLRVGSNPSLEIHGSGGSPSLISTPAAATPFFPHLDLVDSGGFHSDRSRRRNRRWVEGKGIDGR</sequence>
<dbReference type="EMBL" id="GBRH01244699">
    <property type="protein sequence ID" value="JAD53196.1"/>
    <property type="molecule type" value="Transcribed_RNA"/>
</dbReference>
<evidence type="ECO:0000313" key="2">
    <source>
        <dbReference type="EMBL" id="JAD53196.1"/>
    </source>
</evidence>
<reference evidence="2" key="1">
    <citation type="submission" date="2014-09" db="EMBL/GenBank/DDBJ databases">
        <authorList>
            <person name="Magalhaes I.L.F."/>
            <person name="Oliveira U."/>
            <person name="Santos F.R."/>
            <person name="Vidigal T.H.D.A."/>
            <person name="Brescovit A.D."/>
            <person name="Santos A.J."/>
        </authorList>
    </citation>
    <scope>NUCLEOTIDE SEQUENCE</scope>
    <source>
        <tissue evidence="2">Shoot tissue taken approximately 20 cm above the soil surface</tissue>
    </source>
</reference>
<protein>
    <submittedName>
        <fullName evidence="2">Uncharacterized protein</fullName>
    </submittedName>
</protein>